<feature type="domain" description="Outer membrane protein beta-barrel" evidence="2">
    <location>
        <begin position="21"/>
        <end position="198"/>
    </location>
</feature>
<keyword evidence="4" id="KW-1185">Reference proteome</keyword>
<feature type="signal peptide" evidence="1">
    <location>
        <begin position="1"/>
        <end position="21"/>
    </location>
</feature>
<keyword evidence="1" id="KW-0732">Signal</keyword>
<evidence type="ECO:0000313" key="4">
    <source>
        <dbReference type="Proteomes" id="UP000184050"/>
    </source>
</evidence>
<accession>A0A1M6DMD6</accession>
<dbReference type="Pfam" id="PF13568">
    <property type="entry name" value="OMP_b-brl_2"/>
    <property type="match status" value="1"/>
</dbReference>
<reference evidence="3 4" key="1">
    <citation type="submission" date="2016-11" db="EMBL/GenBank/DDBJ databases">
        <authorList>
            <person name="Jaros S."/>
            <person name="Januszkiewicz K."/>
            <person name="Wedrychowicz H."/>
        </authorList>
    </citation>
    <scope>NUCLEOTIDE SEQUENCE [LARGE SCALE GENOMIC DNA]</scope>
    <source>
        <strain evidence="3 4">DSM 27063</strain>
    </source>
</reference>
<dbReference type="AlphaFoldDB" id="A0A1M6DMD6"/>
<dbReference type="EMBL" id="FQZE01000005">
    <property type="protein sequence ID" value="SHI74484.1"/>
    <property type="molecule type" value="Genomic_DNA"/>
</dbReference>
<name>A0A1M6DMD6_9BACT</name>
<evidence type="ECO:0000313" key="3">
    <source>
        <dbReference type="EMBL" id="SHI74484.1"/>
    </source>
</evidence>
<proteinExistence type="predicted"/>
<protein>
    <submittedName>
        <fullName evidence="3">Outer membrane protein beta-barrel domain-containing protein</fullName>
    </submittedName>
</protein>
<dbReference type="Proteomes" id="UP000184050">
    <property type="component" value="Unassembled WGS sequence"/>
</dbReference>
<sequence length="228" mass="25015">MKTKFLTITILIVFTAMSAVAQFNNNSSKTSFAVLGGVNFQNLNGKDADGDQLEYDLLLGYHGGVNAQIPVAPEFYFQPGLMLSTKGAQNPEGLEMALASKIRLSYLEMPLNFVYKAQLGNGHFMLGFGPYLAYGVGGKVIWESDSGSMEYDVKFKEGSNSDSSDIFYVRPFDAGGNIFAGYELPGGLFFQFNTQLGMLNINWENEFIPDDQSVLKNTGFGLSAGYRF</sequence>
<evidence type="ECO:0000256" key="1">
    <source>
        <dbReference type="SAM" id="SignalP"/>
    </source>
</evidence>
<evidence type="ECO:0000259" key="2">
    <source>
        <dbReference type="Pfam" id="PF13568"/>
    </source>
</evidence>
<dbReference type="RefSeq" id="WP_073166403.1">
    <property type="nucleotide sequence ID" value="NZ_FQZE01000005.1"/>
</dbReference>
<dbReference type="OrthoDB" id="1429208at2"/>
<feature type="chain" id="PRO_5012793656" evidence="1">
    <location>
        <begin position="22"/>
        <end position="228"/>
    </location>
</feature>
<dbReference type="STRING" id="1168035.SAMN05444280_105115"/>
<gene>
    <name evidence="3" type="ORF">SAMN05444280_105115</name>
</gene>
<dbReference type="InterPro" id="IPR025665">
    <property type="entry name" value="Beta-barrel_OMP_2"/>
</dbReference>
<organism evidence="3 4">
    <name type="scientific">Tangfeifania diversioriginum</name>
    <dbReference type="NCBI Taxonomy" id="1168035"/>
    <lineage>
        <taxon>Bacteria</taxon>
        <taxon>Pseudomonadati</taxon>
        <taxon>Bacteroidota</taxon>
        <taxon>Bacteroidia</taxon>
        <taxon>Marinilabiliales</taxon>
        <taxon>Prolixibacteraceae</taxon>
        <taxon>Tangfeifania</taxon>
    </lineage>
</organism>